<name>A0A8T0CVC6_CORYI</name>
<evidence type="ECO:0000256" key="3">
    <source>
        <dbReference type="ARBA" id="ARBA00022821"/>
    </source>
</evidence>
<dbReference type="Proteomes" id="UP000806378">
    <property type="component" value="Unassembled WGS sequence"/>
</dbReference>
<dbReference type="SUPFAM" id="SSF52540">
    <property type="entry name" value="P-loop containing nucleoside triphosphate hydrolases"/>
    <property type="match status" value="1"/>
</dbReference>
<dbReference type="PRINTS" id="PR00364">
    <property type="entry name" value="DISEASERSIST"/>
</dbReference>
<feature type="domain" description="TIR" evidence="4">
    <location>
        <begin position="9"/>
        <end position="148"/>
    </location>
</feature>
<dbReference type="OrthoDB" id="1095810at2759"/>
<dbReference type="InterPro" id="IPR036390">
    <property type="entry name" value="WH_DNA-bd_sf"/>
</dbReference>
<evidence type="ECO:0000313" key="5">
    <source>
        <dbReference type="EMBL" id="KAF7849945.1"/>
    </source>
</evidence>
<keyword evidence="2" id="KW-0677">Repeat</keyword>
<dbReference type="Gramene" id="rna-gnl|WGS:JABURB|Cocit.L0096.1">
    <property type="protein sequence ID" value="cds-KAF7849945.1"/>
    <property type="gene ID" value="gene-BT93_L0096"/>
</dbReference>
<dbReference type="PANTHER" id="PTHR11017:SF292">
    <property type="entry name" value="AAA+ ATPASE DOMAIN-CONTAINING PROTEIN"/>
    <property type="match status" value="1"/>
</dbReference>
<dbReference type="SUPFAM" id="SSF46785">
    <property type="entry name" value="Winged helix' DNA-binding domain"/>
    <property type="match status" value="1"/>
</dbReference>
<dbReference type="PANTHER" id="PTHR11017">
    <property type="entry name" value="LEUCINE-RICH REPEAT-CONTAINING PROTEIN"/>
    <property type="match status" value="1"/>
</dbReference>
<dbReference type="AlphaFoldDB" id="A0A8T0CVC6"/>
<organism evidence="5 6">
    <name type="scientific">Corymbia citriodora subsp. variegata</name>
    <dbReference type="NCBI Taxonomy" id="360336"/>
    <lineage>
        <taxon>Eukaryota</taxon>
        <taxon>Viridiplantae</taxon>
        <taxon>Streptophyta</taxon>
        <taxon>Embryophyta</taxon>
        <taxon>Tracheophyta</taxon>
        <taxon>Spermatophyta</taxon>
        <taxon>Magnoliopsida</taxon>
        <taxon>eudicotyledons</taxon>
        <taxon>Gunneridae</taxon>
        <taxon>Pentapetalae</taxon>
        <taxon>rosids</taxon>
        <taxon>malvids</taxon>
        <taxon>Myrtales</taxon>
        <taxon>Myrtaceae</taxon>
        <taxon>Myrtoideae</taxon>
        <taxon>Eucalypteae</taxon>
        <taxon>Corymbia</taxon>
    </lineage>
</organism>
<dbReference type="SUPFAM" id="SSF52200">
    <property type="entry name" value="Toll/Interleukin receptor TIR domain"/>
    <property type="match status" value="1"/>
</dbReference>
<dbReference type="SMART" id="SM00255">
    <property type="entry name" value="TIR"/>
    <property type="match status" value="1"/>
</dbReference>
<dbReference type="Pfam" id="PF01582">
    <property type="entry name" value="TIR"/>
    <property type="match status" value="1"/>
</dbReference>
<dbReference type="InterPro" id="IPR058192">
    <property type="entry name" value="WHD_ROQ1-like"/>
</dbReference>
<comment type="caution">
    <text evidence="5">The sequence shown here is derived from an EMBL/GenBank/DDBJ whole genome shotgun (WGS) entry which is preliminary data.</text>
</comment>
<dbReference type="EMBL" id="MU089668">
    <property type="protein sequence ID" value="KAF7849945.1"/>
    <property type="molecule type" value="Genomic_DNA"/>
</dbReference>
<evidence type="ECO:0000256" key="2">
    <source>
        <dbReference type="ARBA" id="ARBA00022737"/>
    </source>
</evidence>
<keyword evidence="1" id="KW-0433">Leucine-rich repeat</keyword>
<dbReference type="InterPro" id="IPR002182">
    <property type="entry name" value="NB-ARC"/>
</dbReference>
<gene>
    <name evidence="5" type="ORF">BT93_L0096</name>
</gene>
<dbReference type="InterPro" id="IPR027417">
    <property type="entry name" value="P-loop_NTPase"/>
</dbReference>
<dbReference type="InterPro" id="IPR035897">
    <property type="entry name" value="Toll_tir_struct_dom_sf"/>
</dbReference>
<dbReference type="InterPro" id="IPR042197">
    <property type="entry name" value="Apaf_helical"/>
</dbReference>
<dbReference type="Gene3D" id="1.10.8.430">
    <property type="entry name" value="Helical domain of apoptotic protease-activating factors"/>
    <property type="match status" value="1"/>
</dbReference>
<protein>
    <recommendedName>
        <fullName evidence="4">TIR domain-containing protein</fullName>
    </recommendedName>
</protein>
<proteinExistence type="predicted"/>
<dbReference type="Pfam" id="PF23282">
    <property type="entry name" value="WHD_ROQ1"/>
    <property type="match status" value="1"/>
</dbReference>
<reference evidence="5" key="1">
    <citation type="submission" date="2020-05" db="EMBL/GenBank/DDBJ databases">
        <title>WGS assembly of Corymbia citriodora subspecies variegata.</title>
        <authorList>
            <person name="Barry K."/>
            <person name="Hundley H."/>
            <person name="Shu S."/>
            <person name="Jenkins J."/>
            <person name="Grimwood J."/>
            <person name="Baten A."/>
        </authorList>
    </citation>
    <scope>NUCLEOTIDE SEQUENCE</scope>
    <source>
        <strain evidence="5">CV2-018</strain>
    </source>
</reference>
<dbReference type="Pfam" id="PF00931">
    <property type="entry name" value="NB-ARC"/>
    <property type="match status" value="1"/>
</dbReference>
<evidence type="ECO:0000256" key="1">
    <source>
        <dbReference type="ARBA" id="ARBA00022614"/>
    </source>
</evidence>
<dbReference type="GO" id="GO:0007165">
    <property type="term" value="P:signal transduction"/>
    <property type="evidence" value="ECO:0007669"/>
    <property type="project" value="InterPro"/>
</dbReference>
<dbReference type="PROSITE" id="PS50104">
    <property type="entry name" value="TIR"/>
    <property type="match status" value="1"/>
</dbReference>
<keyword evidence="3" id="KW-0611">Plant defense</keyword>
<sequence>MAASSNMKRNYYVFLSFRGTDVIRNFLSYLYTAPDQKGIHIFVDSEELRKGEEISPTLMTVIEDLHVTIIIFSKNYASSPWCLEEVVKIMECKERKGLIVEVSGGIKSYWRAMVKHESKFGKDSDKVKRWKKALLDIGSLSRWDLNDSRFFEFDSCSKIMRTLSYINSVIHRVRVISVFRFRFFVISLAHMLAQVLLVLDDVDEMDQLKVLAGKCNWFEKRSRIIVTSRDKHLLISHDINYVYEVKTLNDDEALNLFSRHAFPNSKKGEIKRDLIDRALHYANGLPLALEVLGSFLHGRKEPIWESTLHKLSKSLEPTINRVLKISFDGLEDNEREIFLDSACFFKGESIEYIKEALDRCNLNSTIAIDILIKRCLIKNESGTLQMHDLIQLMGKDIIKWECLNDPRKHNRLWLFENVLDILCKDMVKVVHIIISPNAFINMKILRMLILHGVHISSQVPIHLSNKLRWLEWPNTLDLEFGSTPKKLVRLDVKNNHIK</sequence>
<dbReference type="Gene3D" id="3.40.50.10140">
    <property type="entry name" value="Toll/interleukin-1 receptor homology (TIR) domain"/>
    <property type="match status" value="1"/>
</dbReference>
<dbReference type="InterPro" id="IPR000157">
    <property type="entry name" value="TIR_dom"/>
</dbReference>
<dbReference type="GO" id="GO:0043531">
    <property type="term" value="F:ADP binding"/>
    <property type="evidence" value="ECO:0007669"/>
    <property type="project" value="InterPro"/>
</dbReference>
<dbReference type="GO" id="GO:0006952">
    <property type="term" value="P:defense response"/>
    <property type="evidence" value="ECO:0007669"/>
    <property type="project" value="UniProtKB-KW"/>
</dbReference>
<dbReference type="Gene3D" id="3.40.50.300">
    <property type="entry name" value="P-loop containing nucleotide triphosphate hydrolases"/>
    <property type="match status" value="1"/>
</dbReference>
<keyword evidence="6" id="KW-1185">Reference proteome</keyword>
<accession>A0A8T0CVC6</accession>
<evidence type="ECO:0000259" key="4">
    <source>
        <dbReference type="PROSITE" id="PS50104"/>
    </source>
</evidence>
<dbReference type="InterPro" id="IPR044974">
    <property type="entry name" value="Disease_R_plants"/>
</dbReference>
<evidence type="ECO:0000313" key="6">
    <source>
        <dbReference type="Proteomes" id="UP000806378"/>
    </source>
</evidence>